<evidence type="ECO:0000259" key="1">
    <source>
        <dbReference type="Pfam" id="PF13401"/>
    </source>
</evidence>
<dbReference type="OrthoDB" id="898678at2"/>
<keyword evidence="3" id="KW-1185">Reference proteome</keyword>
<comment type="caution">
    <text evidence="2">The sequence shown here is derived from an EMBL/GenBank/DDBJ whole genome shotgun (WGS) entry which is preliminary data.</text>
</comment>
<sequence length="2026" mass="231217">MSDDIVSARGERAAMGGYVPQFNEFARFAYHELVKNNLEWIKIADPDAEKLDDIQYATRNEVHAYQVKWTIASQTISYNNFTDLLPLLLSSWQKLTAIHTKDKKKVIAHLLTNKALSKHDAIMSGEKEVGTFADFYEEVWQKWKLGLPIAKKWNPVVKKLMADLKLNDADFKAFISHFEFHPEHVGADLRVGLRMHSSEVEDSLTFRSFLLEKVADPERKVPFTKQEIIDGLVWATKFKTTFNHELSVDINRYQSIASTVDDLNEKLVAHGSGYVFLVGGPGSGKSTLLTEWMKGRTERVIKFYAFDFTNPSFSVNYQERGDATNLYFDLVFQLKEEGVYLKPVLPYKDLVFLKSVFAEQLEELGQEYKNHNRRTVIVIDGLDHVPREYRSVKQSFLRDLPLPADLPEGVFIVLGSQSYELEDLSQEIKAEWKSGTRSVQMNPMGKTEVIKYAEASEIEPALTPEQQNLLFEKSQGHPLYLSYLVERLKASENMDEAINGFISIDGDILIYYNKIWEPISSNVGLLEMLGLMARINDSIVIAFVKEWNLGRQTLLDFKKDARVLFDENQNEWTFFHNSFRLFLLSKTATDSLTDEFDSSQDIDYHQRLVTLYNNSAVEPGWKQNYHLFASGDFDQFIAWTSADEFFSQLISFRPPEDIRRDIKLGIEIAQKDGNVHTLLRYLFSLAELDRRTFNVNPASYIEELLLLGKTTEAKRYARKGAALLITKRYALEVARLFDKFGQSSEGMLLFSLAQPEMVMPDSIVLDYRGNTDNSTYQLLQEWVTSAAIFQNLDIVLQKIKNLTAINLSEEHELLMKPELIQNLLLRDLAIALMHQEKWPEMEHVFAEYDLTEDLQKNYFFQVLHIAVRSNIGRNRDQAREYLKVLLSNFSPAETNDSQRIFIADLIITLEKDKDLATNWVSGIEQPLIKCSEDLGFESSVDVFQPLIKLNKVLNLIGKGVAVPDAVPTGTYTSSDWVVGEFQRMLCLTTQLFCEEIENKTILNLTQRIQPIIQFYNREAPAYNTYWHRLTKLKTDYFDFLIRAVAPSGAENVNELVTALEADIVHHAKYWSSDQIRGIADTLLRNHIEVDRALALLSTLELNMLIGKDINGRITECMQQAKSYLLANDKAKAEKWIKRSITEGIGVGYRKDYQYNTWLDWLLQSIKRHPETAAQEICWFLSHLHHLKESTEGRAANSAARKLLGITLGWNLAAGITQMKWMLDNGLIHFENAIGTFLETLLIKDIGQAEYKLLIGIYSDLYLFLADSPDDSLLVLFLQKGESLYGEEFDVTWVQAIYRIIITKALDEQRPSMLIALENFLLDKGKKVQELVPLFAIPEEPDHRQSRSSSSSNSLVLRPGHESISHEEVMIRVNTYEEFRDLLSQEDKVNSRYNWTEVFRKIELSIDLARIQEIEGIIIGTRKSIELLVLLSEKAQELGDNLLAEHLVNEGIAQSSASGWVTFYDGGSRIKTFTTLGKIKGAEGTKKAFDVFCYDLLHGDSAGNYAESLDEILPVISPGYNEDEVWSQLFTYLQRLMSTSTPSDNLPDLTPQDKSLYDNIIDILNYLSTYTVTLVYTAAQRLLAEQLNGKILYPLQIVASIQLDDDSSAELFTGLLLLSQEYGNDLSTFYPQLESLATSSNYMIRTEAIHLLKLNDQRVPIIAKQTLSPFFQMDFDSSNSDVITLSMEGHVHPIGQIIKLITPLDRDLKILSKISGIAERTLIYRTYMELRKAGIPSDWQAADDGGFSKHLEKIRLRYGYAKPRAIAVKRAISRVVSELVDAGVLEEESAIQFFGPRDKGTDILSVSMRPSFINPLSEKKFMLDTEQWLNDIKNNPRLKETVLKNDGRNIIGEYTVLTSLDWGKAQQIFMSQIKGNQEPNGKWFIFGGVTNGQTKDYYDLNSTGKSLIIVREETHVNSSSLSNWIAINPVLARHLGWHPLPERLFAWADAEGNCLVESVYWVDGNIRMQPPHLYSEAGEGWYVLATDQALAEIREAEPYIYQEKFIYRSTEYGGNSAQHTTIQLINE</sequence>
<name>A0A4V2X859_9BACT</name>
<dbReference type="Proteomes" id="UP000295706">
    <property type="component" value="Unassembled WGS sequence"/>
</dbReference>
<dbReference type="EMBL" id="SMJU01000023">
    <property type="protein sequence ID" value="TDB58545.1"/>
    <property type="molecule type" value="Genomic_DNA"/>
</dbReference>
<organism evidence="2 3">
    <name type="scientific">Arundinibacter roseus</name>
    <dbReference type="NCBI Taxonomy" id="2070510"/>
    <lineage>
        <taxon>Bacteria</taxon>
        <taxon>Pseudomonadati</taxon>
        <taxon>Bacteroidota</taxon>
        <taxon>Cytophagia</taxon>
        <taxon>Cytophagales</taxon>
        <taxon>Spirosomataceae</taxon>
        <taxon>Arundinibacter</taxon>
    </lineage>
</organism>
<evidence type="ECO:0000313" key="3">
    <source>
        <dbReference type="Proteomes" id="UP000295706"/>
    </source>
</evidence>
<gene>
    <name evidence="2" type="ORF">EZE20_23065</name>
</gene>
<dbReference type="RefSeq" id="WP_132122229.1">
    <property type="nucleotide sequence ID" value="NZ_SMJU01000023.1"/>
</dbReference>
<proteinExistence type="predicted"/>
<accession>A0A4V2X859</accession>
<keyword evidence="2" id="KW-0067">ATP-binding</keyword>
<evidence type="ECO:0000313" key="2">
    <source>
        <dbReference type="EMBL" id="TDB58545.1"/>
    </source>
</evidence>
<feature type="domain" description="ORC1/DEAH AAA+ ATPase" evidence="1">
    <location>
        <begin position="271"/>
        <end position="405"/>
    </location>
</feature>
<dbReference type="GO" id="GO:0005524">
    <property type="term" value="F:ATP binding"/>
    <property type="evidence" value="ECO:0007669"/>
    <property type="project" value="UniProtKB-KW"/>
</dbReference>
<dbReference type="GO" id="GO:0016887">
    <property type="term" value="F:ATP hydrolysis activity"/>
    <property type="evidence" value="ECO:0007669"/>
    <property type="project" value="InterPro"/>
</dbReference>
<dbReference type="InterPro" id="IPR027417">
    <property type="entry name" value="P-loop_NTPase"/>
</dbReference>
<dbReference type="InterPro" id="IPR049945">
    <property type="entry name" value="AAA_22"/>
</dbReference>
<dbReference type="Gene3D" id="3.40.50.300">
    <property type="entry name" value="P-loop containing nucleotide triphosphate hydrolases"/>
    <property type="match status" value="1"/>
</dbReference>
<dbReference type="SUPFAM" id="SSF52540">
    <property type="entry name" value="P-loop containing nucleoside triphosphate hydrolases"/>
    <property type="match status" value="1"/>
</dbReference>
<keyword evidence="2" id="KW-0547">Nucleotide-binding</keyword>
<dbReference type="Pfam" id="PF13401">
    <property type="entry name" value="AAA_22"/>
    <property type="match status" value="1"/>
</dbReference>
<protein>
    <submittedName>
        <fullName evidence="2">ATP-binding protein</fullName>
    </submittedName>
</protein>
<reference evidence="2 3" key="1">
    <citation type="submission" date="2019-02" db="EMBL/GenBank/DDBJ databases">
        <title>Arundinibacter roseus gen. nov., sp. nov., a new member of the family Cytophagaceae.</title>
        <authorList>
            <person name="Szuroczki S."/>
            <person name="Khayer B."/>
            <person name="Sproer C."/>
            <person name="Toumi M."/>
            <person name="Szabo A."/>
            <person name="Felfoldi T."/>
            <person name="Schumann P."/>
            <person name="Toth E."/>
        </authorList>
    </citation>
    <scope>NUCLEOTIDE SEQUENCE [LARGE SCALE GENOMIC DNA]</scope>
    <source>
        <strain evidence="2 3">DMA-k-7a</strain>
    </source>
</reference>